<sequence length="315" mass="36437">MAQKLVNEEKRSMYEKVVRIHLERGPVDHDYSFGFMAELLEDVLSLYDNCPKVEYINAPVNICGDVRSRYGDILDVFRTCGWPFEQKYVFLGNLFDGGKFSLETLVLLFCCKLCWPENFVIMRGYFENEIVKTERSFIGELRVKYPDGTQWQTLNVHFKTLLSRLPCVTILNRKIVCLNGMVTSNIKNEKNVVSIKNGNTWESHFTRLEVVYGEIDVAVQITPNKIEEETKVLRDLLKSIDMSMVINSNNVIKQGYQFSLANQLLTLTTGTNMAKTIKNRGVVMMMDRQNKVHFKNIYGLEGQENPEQKRVTLRC</sequence>
<evidence type="ECO:0000313" key="2">
    <source>
        <dbReference type="EnsemblMetazoa" id="CJA04642.1"/>
    </source>
</evidence>
<dbReference type="InterPro" id="IPR050341">
    <property type="entry name" value="PP1_catalytic_subunit"/>
</dbReference>
<accession>A0A8R1HP06</accession>
<dbReference type="PANTHER" id="PTHR11668:SF5">
    <property type="entry name" value="SERINE_THREONINE SPECIFIC PROTEIN PHOSPHATASES DOMAIN-CONTAINING PROTEIN"/>
    <property type="match status" value="1"/>
</dbReference>
<feature type="domain" description="Serine/threonine specific protein phosphatases" evidence="1">
    <location>
        <begin position="31"/>
        <end position="304"/>
    </location>
</feature>
<dbReference type="SMART" id="SM00156">
    <property type="entry name" value="PP2Ac"/>
    <property type="match status" value="1"/>
</dbReference>
<dbReference type="SUPFAM" id="SSF56300">
    <property type="entry name" value="Metallo-dependent phosphatases"/>
    <property type="match status" value="1"/>
</dbReference>
<dbReference type="Gene3D" id="3.60.21.10">
    <property type="match status" value="1"/>
</dbReference>
<organism evidence="2 3">
    <name type="scientific">Caenorhabditis japonica</name>
    <dbReference type="NCBI Taxonomy" id="281687"/>
    <lineage>
        <taxon>Eukaryota</taxon>
        <taxon>Metazoa</taxon>
        <taxon>Ecdysozoa</taxon>
        <taxon>Nematoda</taxon>
        <taxon>Chromadorea</taxon>
        <taxon>Rhabditida</taxon>
        <taxon>Rhabditina</taxon>
        <taxon>Rhabditomorpha</taxon>
        <taxon>Rhabditoidea</taxon>
        <taxon>Rhabditidae</taxon>
        <taxon>Peloderinae</taxon>
        <taxon>Caenorhabditis</taxon>
    </lineage>
</organism>
<dbReference type="OMA" id="CYPQNFV"/>
<dbReference type="InterPro" id="IPR004843">
    <property type="entry name" value="Calcineurin-like_PHP"/>
</dbReference>
<protein>
    <submittedName>
        <fullName evidence="2">SER_THR_PHOSPHATASE domain-containing protein</fullName>
    </submittedName>
</protein>
<dbReference type="Pfam" id="PF00149">
    <property type="entry name" value="Metallophos"/>
    <property type="match status" value="1"/>
</dbReference>
<reference evidence="3" key="1">
    <citation type="submission" date="2010-08" db="EMBL/GenBank/DDBJ databases">
        <authorList>
            <consortium name="Caenorhabditis japonica Sequencing Consortium"/>
            <person name="Wilson R.K."/>
        </authorList>
    </citation>
    <scope>NUCLEOTIDE SEQUENCE [LARGE SCALE GENOMIC DNA]</scope>
    <source>
        <strain evidence="3">DF5081</strain>
    </source>
</reference>
<dbReference type="GO" id="GO:0005634">
    <property type="term" value="C:nucleus"/>
    <property type="evidence" value="ECO:0007669"/>
    <property type="project" value="TreeGrafter"/>
</dbReference>
<reference evidence="2" key="2">
    <citation type="submission" date="2022-06" db="UniProtKB">
        <authorList>
            <consortium name="EnsemblMetazoa"/>
        </authorList>
    </citation>
    <scope>IDENTIFICATION</scope>
    <source>
        <strain evidence="2">DF5081</strain>
    </source>
</reference>
<dbReference type="EnsemblMetazoa" id="CJA04642.1">
    <property type="protein sequence ID" value="CJA04642.1"/>
    <property type="gene ID" value="WBGene00123847"/>
</dbReference>
<name>A0A8R1HP06_CAEJA</name>
<dbReference type="InterPro" id="IPR006186">
    <property type="entry name" value="Ser/Thr-sp_prot-phosphatase"/>
</dbReference>
<evidence type="ECO:0000313" key="3">
    <source>
        <dbReference type="Proteomes" id="UP000005237"/>
    </source>
</evidence>
<dbReference type="PRINTS" id="PR00114">
    <property type="entry name" value="STPHPHTASE"/>
</dbReference>
<proteinExistence type="predicted"/>
<dbReference type="GO" id="GO:0004722">
    <property type="term" value="F:protein serine/threonine phosphatase activity"/>
    <property type="evidence" value="ECO:0007669"/>
    <property type="project" value="TreeGrafter"/>
</dbReference>
<dbReference type="AlphaFoldDB" id="A0A8R1HP06"/>
<keyword evidence="3" id="KW-1185">Reference proteome</keyword>
<dbReference type="GO" id="GO:0005737">
    <property type="term" value="C:cytoplasm"/>
    <property type="evidence" value="ECO:0007669"/>
    <property type="project" value="TreeGrafter"/>
</dbReference>
<dbReference type="Proteomes" id="UP000005237">
    <property type="component" value="Unassembled WGS sequence"/>
</dbReference>
<dbReference type="PANTHER" id="PTHR11668">
    <property type="entry name" value="SERINE/THREONINE PROTEIN PHOSPHATASE"/>
    <property type="match status" value="1"/>
</dbReference>
<dbReference type="InterPro" id="IPR029052">
    <property type="entry name" value="Metallo-depent_PP-like"/>
</dbReference>
<evidence type="ECO:0000259" key="1">
    <source>
        <dbReference type="SMART" id="SM00156"/>
    </source>
</evidence>